<keyword evidence="15" id="KW-0732">Signal</keyword>
<evidence type="ECO:0000313" key="16">
    <source>
        <dbReference type="Proteomes" id="UP000504612"/>
    </source>
</evidence>
<dbReference type="InterPro" id="IPR020469">
    <property type="entry name" value="Cyt_P450_CYP2_fam"/>
</dbReference>
<evidence type="ECO:0000256" key="14">
    <source>
        <dbReference type="SAM" id="MobiDB-lite"/>
    </source>
</evidence>
<keyword evidence="12" id="KW-0472">Membrane</keyword>
<dbReference type="GO" id="GO:0006805">
    <property type="term" value="P:xenobiotic metabolic process"/>
    <property type="evidence" value="ECO:0007669"/>
    <property type="project" value="TreeGrafter"/>
</dbReference>
<dbReference type="GO" id="GO:0019825">
    <property type="term" value="F:oxygen binding"/>
    <property type="evidence" value="ECO:0007669"/>
    <property type="project" value="InterPro"/>
</dbReference>
<evidence type="ECO:0000256" key="12">
    <source>
        <dbReference type="ARBA" id="ARBA00023136"/>
    </source>
</evidence>
<keyword evidence="10 13" id="KW-0408">Iron</keyword>
<dbReference type="InterPro" id="IPR050182">
    <property type="entry name" value="Cytochrome_P450_fam2"/>
</dbReference>
<dbReference type="SUPFAM" id="SSF48264">
    <property type="entry name" value="Cytochrome P450"/>
    <property type="match status" value="2"/>
</dbReference>
<dbReference type="GO" id="GO:0020037">
    <property type="term" value="F:heme binding"/>
    <property type="evidence" value="ECO:0007669"/>
    <property type="project" value="InterPro"/>
</dbReference>
<dbReference type="GeneID" id="113425574"/>
<feature type="region of interest" description="Disordered" evidence="14">
    <location>
        <begin position="677"/>
        <end position="719"/>
    </location>
</feature>
<evidence type="ECO:0000256" key="3">
    <source>
        <dbReference type="ARBA" id="ARBA00004406"/>
    </source>
</evidence>
<keyword evidence="9" id="KW-0560">Oxidoreductase</keyword>
<dbReference type="Pfam" id="PF00067">
    <property type="entry name" value="p450"/>
    <property type="match status" value="2"/>
</dbReference>
<comment type="similarity">
    <text evidence="4">Belongs to the cytochrome P450 family.</text>
</comment>
<comment type="cofactor">
    <cofactor evidence="1 13">
        <name>heme</name>
        <dbReference type="ChEBI" id="CHEBI:30413"/>
    </cofactor>
</comment>
<dbReference type="InterPro" id="IPR036396">
    <property type="entry name" value="Cyt_P450_sf"/>
</dbReference>
<proteinExistence type="inferred from homology"/>
<evidence type="ECO:0000256" key="2">
    <source>
        <dbReference type="ARBA" id="ARBA00004174"/>
    </source>
</evidence>
<accession>A0A6J1VKT3</accession>
<dbReference type="Proteomes" id="UP000504612">
    <property type="component" value="Unplaced"/>
</dbReference>
<evidence type="ECO:0000256" key="5">
    <source>
        <dbReference type="ARBA" id="ARBA00022617"/>
    </source>
</evidence>
<evidence type="ECO:0000256" key="15">
    <source>
        <dbReference type="SAM" id="SignalP"/>
    </source>
</evidence>
<sequence>MEASAATLLLLALCLSCLLLLRGGGGRRGTKARLPPGPRPLPIIGNLPHLDTKNMIKSLLQLSRQYGSLFTIHLGSRPVVVLCGYQMVKEALVDRGEEFSGRGDMPVLFRFTQGNGVAFSNGEKWKILRRFAIQTLRDFGMGKRSIEERIQEETQCLVKELAKRTEPFDPTFLLGCSVSNIICSIVFGDRFDYEDQHFLTFIGLINDNFRLFSSPCAQMYNIFPHIMYYLPGPHNRIFANFEKLRVLVREMVKAHQASLDPSCPRDFIDCFLLKMQQEKEDPCSFFHTDTLIMTTHNLFFAGTETISTTLRYAILILMKFPEVAAKVQEEIAKVIGPERLPSVADRARMPYTDAVIHEVQRFADIIPMGIPHALTKDTHFRGFFFPEGTNVLTFFHSVHQDPTQFKEPDRFDPGHFLDEEGAFRRSNAFMPFSAGKRLCLGEALARMELFLFLTVLLQRFSFQPGCPRDQLDLSPLASGIGNVPRPYTCRPLPRWDDVGIALHLVDDGVRVGHLTPVVHAGGTVVPNDPVDLFVQLLCRKNSGVTTRATKGPPSSVPPPPFTFHLGVPQEDEQPIAQGGADRLSASKEEVDGGLCHRVLVEVRTGVALFLQGGRNQPVLVLLTELQRCSLLVEKLRPRDLAGGFQESEPTTKGLFEQGLGSEGSAWLSPNGAALEARAEPAGLPGPGCKTPNGDAATPVASSEEPWAWGSGRKPLPLSAEPGRGHGDTCWILMRKQSIKSLGELGSRVCLFISSRSPTNLASFRWVKCISLKDNRCGKLLSVTSPRLLWTKPPRGICRTGISWLNLQSLNVAGSQSWMDMPRLSTIELVPHSPLLLLLLLLLLLWVSFTLSGRKKGMKAPLPPGPTPLPILGNFLQLDRKNLVQSLMEMGKEYGPVFTVFLGLQRVVVLCGYQAVKEALVDQAEEFSGRGQLPAFSKDFNHHGIVFANGQRWQQLRRFSLTTLRNFGMGKRSIEERIQEEAQCLVEELRKAEGTPFDPTFLLSRAVSNVICSVVFGNRFEYSDEKFLRLNKLITERFCIASSTEAALYNIFPEIMEKIPGVHHAGHRCSQQIIGFIKERIQTQQASLDPCAPQNYIDCFLAKMEQEKHNPDSEFCMENLVMATFNLFFAGTETISTTLRFGFLILMKHPQVQEKLHKEIDRVIGAGRWPSADHRRQMPYTEAVLHEIQRFSDILPMSLPHALTRDTHFRGYAIPKGTYVYPLLSTVHYDAEHHASPEQFEPRRFLDSHGRFKTADAFMPFSAGKRLCLGEGLARMELFLFLTTILQAFTLTSPVPLGEVSIVPDASGVSRVPMRYQLLVVPRQA</sequence>
<name>A0A6J1VKT3_9SAUR</name>
<feature type="signal peptide" evidence="15">
    <location>
        <begin position="1"/>
        <end position="26"/>
    </location>
</feature>
<feature type="binding site" description="axial binding residue" evidence="13">
    <location>
        <position position="1267"/>
    </location>
    <ligand>
        <name>heme</name>
        <dbReference type="ChEBI" id="CHEBI:30413"/>
    </ligand>
    <ligandPart>
        <name>Fe</name>
        <dbReference type="ChEBI" id="CHEBI:18248"/>
    </ligandPart>
</feature>
<dbReference type="RefSeq" id="XP_026543570.1">
    <property type="nucleotide sequence ID" value="XM_026687785.1"/>
</dbReference>
<evidence type="ECO:0000256" key="8">
    <source>
        <dbReference type="ARBA" id="ARBA00022848"/>
    </source>
</evidence>
<organism evidence="16 17">
    <name type="scientific">Notechis scutatus</name>
    <name type="common">mainland tiger snake</name>
    <dbReference type="NCBI Taxonomy" id="8663"/>
    <lineage>
        <taxon>Eukaryota</taxon>
        <taxon>Metazoa</taxon>
        <taxon>Chordata</taxon>
        <taxon>Craniata</taxon>
        <taxon>Vertebrata</taxon>
        <taxon>Euteleostomi</taxon>
        <taxon>Lepidosauria</taxon>
        <taxon>Squamata</taxon>
        <taxon>Bifurcata</taxon>
        <taxon>Unidentata</taxon>
        <taxon>Episquamata</taxon>
        <taxon>Toxicofera</taxon>
        <taxon>Serpentes</taxon>
        <taxon>Colubroidea</taxon>
        <taxon>Elapidae</taxon>
        <taxon>Hydrophiinae</taxon>
        <taxon>Notechis</taxon>
    </lineage>
</organism>
<keyword evidence="16" id="KW-1185">Reference proteome</keyword>
<reference evidence="17" key="1">
    <citation type="submission" date="2025-08" db="UniProtKB">
        <authorList>
            <consortium name="RefSeq"/>
        </authorList>
    </citation>
    <scope>IDENTIFICATION</scope>
</reference>
<dbReference type="GO" id="GO:0016712">
    <property type="term" value="F:oxidoreductase activity, acting on paired donors, with incorporation or reduction of molecular oxygen, reduced flavin or flavoprotein as one donor, and incorporation of one atom of oxygen"/>
    <property type="evidence" value="ECO:0007669"/>
    <property type="project" value="TreeGrafter"/>
</dbReference>
<gene>
    <name evidence="17" type="primary">LOC113425574</name>
</gene>
<dbReference type="Gene3D" id="1.10.630.10">
    <property type="entry name" value="Cytochrome P450"/>
    <property type="match status" value="2"/>
</dbReference>
<evidence type="ECO:0000256" key="13">
    <source>
        <dbReference type="PIRSR" id="PIRSR602401-1"/>
    </source>
</evidence>
<dbReference type="InterPro" id="IPR017972">
    <property type="entry name" value="Cyt_P450_CS"/>
</dbReference>
<evidence type="ECO:0000313" key="17">
    <source>
        <dbReference type="RefSeq" id="XP_026543570.1"/>
    </source>
</evidence>
<dbReference type="PANTHER" id="PTHR24300:SF275">
    <property type="entry name" value="CYTOCHROME P450 2F1"/>
    <property type="match status" value="1"/>
</dbReference>
<dbReference type="CDD" id="cd11026">
    <property type="entry name" value="CYP2"/>
    <property type="match status" value="2"/>
</dbReference>
<evidence type="ECO:0000256" key="7">
    <source>
        <dbReference type="ARBA" id="ARBA00022824"/>
    </source>
</evidence>
<dbReference type="PRINTS" id="PR00463">
    <property type="entry name" value="EP450I"/>
</dbReference>
<protein>
    <submittedName>
        <fullName evidence="17">Uncharacterized protein LOC113425574</fullName>
    </submittedName>
</protein>
<dbReference type="PANTHER" id="PTHR24300">
    <property type="entry name" value="CYTOCHROME P450 508A4-RELATED"/>
    <property type="match status" value="1"/>
</dbReference>
<dbReference type="GO" id="GO:0019373">
    <property type="term" value="P:epoxygenase P450 pathway"/>
    <property type="evidence" value="ECO:0007669"/>
    <property type="project" value="TreeGrafter"/>
</dbReference>
<evidence type="ECO:0000256" key="9">
    <source>
        <dbReference type="ARBA" id="ARBA00023002"/>
    </source>
</evidence>
<dbReference type="GO" id="GO:0008392">
    <property type="term" value="F:arachidonate epoxygenase activity"/>
    <property type="evidence" value="ECO:0007669"/>
    <property type="project" value="TreeGrafter"/>
</dbReference>
<evidence type="ECO:0000256" key="11">
    <source>
        <dbReference type="ARBA" id="ARBA00023033"/>
    </source>
</evidence>
<evidence type="ECO:0000256" key="10">
    <source>
        <dbReference type="ARBA" id="ARBA00023004"/>
    </source>
</evidence>
<dbReference type="PROSITE" id="PS00086">
    <property type="entry name" value="CYTOCHROME_P450"/>
    <property type="match status" value="2"/>
</dbReference>
<dbReference type="GO" id="GO:0005789">
    <property type="term" value="C:endoplasmic reticulum membrane"/>
    <property type="evidence" value="ECO:0007669"/>
    <property type="project" value="UniProtKB-SubCell"/>
</dbReference>
<keyword evidence="11" id="KW-0503">Monooxygenase</keyword>
<comment type="subcellular location">
    <subcellularLocation>
        <location evidence="3">Endoplasmic reticulum membrane</location>
        <topology evidence="3">Peripheral membrane protein</topology>
    </subcellularLocation>
    <subcellularLocation>
        <location evidence="2">Microsome membrane</location>
        <topology evidence="2">Peripheral membrane protein</topology>
    </subcellularLocation>
</comment>
<feature type="chain" id="PRO_5026962766" evidence="15">
    <location>
        <begin position="27"/>
        <end position="1324"/>
    </location>
</feature>
<evidence type="ECO:0000256" key="6">
    <source>
        <dbReference type="ARBA" id="ARBA00022723"/>
    </source>
</evidence>
<keyword evidence="5 13" id="KW-0349">Heme</keyword>
<dbReference type="PRINTS" id="PR01957">
    <property type="entry name" value="EP450ICYP2F"/>
</dbReference>
<dbReference type="PRINTS" id="PR00385">
    <property type="entry name" value="P450"/>
</dbReference>
<keyword evidence="7" id="KW-0256">Endoplasmic reticulum</keyword>
<keyword evidence="6 13" id="KW-0479">Metal-binding</keyword>
<dbReference type="InterPro" id="IPR002401">
    <property type="entry name" value="Cyt_P450_E_grp-I"/>
</dbReference>
<evidence type="ECO:0000256" key="4">
    <source>
        <dbReference type="ARBA" id="ARBA00010617"/>
    </source>
</evidence>
<dbReference type="InterPro" id="IPR001128">
    <property type="entry name" value="Cyt_P450"/>
</dbReference>
<dbReference type="KEGG" id="nss:113425574"/>
<evidence type="ECO:0000256" key="1">
    <source>
        <dbReference type="ARBA" id="ARBA00001971"/>
    </source>
</evidence>
<dbReference type="GO" id="GO:0005506">
    <property type="term" value="F:iron ion binding"/>
    <property type="evidence" value="ECO:0007669"/>
    <property type="project" value="InterPro"/>
</dbReference>
<keyword evidence="8" id="KW-0492">Microsome</keyword>
<dbReference type="FunFam" id="1.10.630.10:FF:000001">
    <property type="entry name" value="Cytochrome P450, family 2"/>
    <property type="match status" value="2"/>
</dbReference>